<feature type="region of interest" description="Disordered" evidence="1">
    <location>
        <begin position="173"/>
        <end position="207"/>
    </location>
</feature>
<protein>
    <submittedName>
        <fullName evidence="2">Uncharacterized protein</fullName>
    </submittedName>
</protein>
<feature type="region of interest" description="Disordered" evidence="1">
    <location>
        <begin position="608"/>
        <end position="631"/>
    </location>
</feature>
<feature type="compositionally biased region" description="Low complexity" evidence="1">
    <location>
        <begin position="611"/>
        <end position="620"/>
    </location>
</feature>
<sequence length="695" mass="81063">MTSQNFPKENLPQEIDIQNLLTKTQIQVIIPYKFTGNPIEDLFSKSRNFILPQENLKFYLVINKPSFKSKKKPENTILEDLWCDFFKSISIKISSNISFSEHLFHQHFSSSSSSLQKRYSDSYANPPNLIFDSAKLSRNITQLSSDSKFFSNSENTQLFHSPNDSENSINKLFEENTTQDKGNKRNPQRKIPREMSPRSNLRSNKDEMKNINLLIDQNENENEFENENENQNQNQNQNQKKIYNESTKSNIYILSSDIKKNQYILSNEDIVYILETKINVGMQLSTNANVVINIDMYTKTFPLISSIFRQGIDFNIDPHSFQNLQLKKIIQTFIPNSDHKKIINYTESPRKMIDNIYRDNNILSNHFHQSFLLKQPLKIQFFSNYIGEFNLVSVKIMNRDQNHEIEIKKINIDLSSTRNEITKAPKPKPKPKINIYQNHFARNVLSFSLGDSSLSQFLNEYFQVVQIHPPSKSKLNSLLNKNIQENLNQNSITKSNKKIILKPKEKITCLFKIIPKPKSKNIHEIQGKFCSLVDIEWSFENLPDSLVSKYEIKWEIPEKEKFKLQIRKPEIVEKNELFKANVEVINNGGNYRRFSILIPLEKDSENQIQTQSSDQSFQNNDQDESNKKINEPNKNSIGIICLDSSKEIDINPYQTSSINLRFLAINSGYHSFCIKLMDQESNRILISQNCQIYIN</sequence>
<dbReference type="EMBL" id="JAPDFW010000022">
    <property type="protein sequence ID" value="KAJ5079872.1"/>
    <property type="molecule type" value="Genomic_DNA"/>
</dbReference>
<dbReference type="AlphaFoldDB" id="A0A9Q0RH43"/>
<name>A0A9Q0RH43_ANAIG</name>
<comment type="caution">
    <text evidence="2">The sequence shown here is derived from an EMBL/GenBank/DDBJ whole genome shotgun (WGS) entry which is preliminary data.</text>
</comment>
<dbReference type="OrthoDB" id="10691103at2759"/>
<evidence type="ECO:0000313" key="3">
    <source>
        <dbReference type="Proteomes" id="UP001149090"/>
    </source>
</evidence>
<accession>A0A9Q0RH43</accession>
<dbReference type="Proteomes" id="UP001149090">
    <property type="component" value="Unassembled WGS sequence"/>
</dbReference>
<proteinExistence type="predicted"/>
<keyword evidence="3" id="KW-1185">Reference proteome</keyword>
<evidence type="ECO:0000313" key="2">
    <source>
        <dbReference type="EMBL" id="KAJ5079872.1"/>
    </source>
</evidence>
<organism evidence="2 3">
    <name type="scientific">Anaeramoeba ignava</name>
    <name type="common">Anaerobic marine amoeba</name>
    <dbReference type="NCBI Taxonomy" id="1746090"/>
    <lineage>
        <taxon>Eukaryota</taxon>
        <taxon>Metamonada</taxon>
        <taxon>Anaeramoebidae</taxon>
        <taxon>Anaeramoeba</taxon>
    </lineage>
</organism>
<evidence type="ECO:0000256" key="1">
    <source>
        <dbReference type="SAM" id="MobiDB-lite"/>
    </source>
</evidence>
<gene>
    <name evidence="2" type="ORF">M0811_04185</name>
</gene>
<reference evidence="2" key="1">
    <citation type="submission" date="2022-10" db="EMBL/GenBank/DDBJ databases">
        <title>Novel sulphate-reducing endosymbionts in the free-living metamonad Anaeramoeba.</title>
        <authorList>
            <person name="Jerlstrom-Hultqvist J."/>
            <person name="Cepicka I."/>
            <person name="Gallot-Lavallee L."/>
            <person name="Salas-Leiva D."/>
            <person name="Curtis B.A."/>
            <person name="Zahonova K."/>
            <person name="Pipaliya S."/>
            <person name="Dacks J."/>
            <person name="Roger A.J."/>
        </authorList>
    </citation>
    <scope>NUCLEOTIDE SEQUENCE</scope>
    <source>
        <strain evidence="2">BMAN</strain>
    </source>
</reference>